<evidence type="ECO:0000256" key="10">
    <source>
        <dbReference type="ARBA" id="ARBA00038976"/>
    </source>
</evidence>
<dbReference type="InterPro" id="IPR002933">
    <property type="entry name" value="Peptidase_M20"/>
</dbReference>
<evidence type="ECO:0000259" key="18">
    <source>
        <dbReference type="Pfam" id="PF07687"/>
    </source>
</evidence>
<dbReference type="PRINTS" id="PR00934">
    <property type="entry name" value="XHISDIPTASE"/>
</dbReference>
<dbReference type="STRING" id="84698.SAMN04488528_105717"/>
<keyword evidence="20" id="KW-1185">Reference proteome</keyword>
<evidence type="ECO:0000313" key="19">
    <source>
        <dbReference type="EMBL" id="SFB44179.1"/>
    </source>
</evidence>
<evidence type="ECO:0000256" key="7">
    <source>
        <dbReference type="ARBA" id="ARBA00023049"/>
    </source>
</evidence>
<protein>
    <recommendedName>
        <fullName evidence="13">Cytosol non-specific dipeptidase</fullName>
        <ecNumber evidence="10">3.4.13.18</ecNumber>
    </recommendedName>
    <alternativeName>
        <fullName evidence="16">Aminoacyl-histidine dipeptidase</fullName>
    </alternativeName>
    <alternativeName>
        <fullName evidence="15">Beta-alanyl-histidine dipeptidase</fullName>
    </alternativeName>
    <alternativeName>
        <fullName evidence="14">Carnosinase</fullName>
    </alternativeName>
    <alternativeName>
        <fullName evidence="11">Peptidase D</fullName>
    </alternativeName>
    <alternativeName>
        <fullName evidence="17">Xaa-His dipeptidase</fullName>
    </alternativeName>
</protein>
<keyword evidence="8" id="KW-0170">Cobalt</keyword>
<dbReference type="Proteomes" id="UP000198619">
    <property type="component" value="Unassembled WGS sequence"/>
</dbReference>
<gene>
    <name evidence="19" type="ORF">SAMN04488528_105717</name>
</gene>
<dbReference type="AlphaFoldDB" id="A0A1I1B1G4"/>
<comment type="cofactor">
    <cofactor evidence="1">
        <name>Co(2+)</name>
        <dbReference type="ChEBI" id="CHEBI:48828"/>
    </cofactor>
</comment>
<evidence type="ECO:0000256" key="11">
    <source>
        <dbReference type="ARBA" id="ARBA00044252"/>
    </source>
</evidence>
<dbReference type="InterPro" id="IPR011650">
    <property type="entry name" value="Peptidase_M20_dimer"/>
</dbReference>
<dbReference type="OrthoDB" id="9773892at2"/>
<comment type="similarity">
    <text evidence="12">Belongs to the peptidase M20C family.</text>
</comment>
<dbReference type="FunFam" id="3.40.630.10:FF:000072">
    <property type="entry name" value="Aminoacyl-histidine dipeptidase"/>
    <property type="match status" value="1"/>
</dbReference>
<keyword evidence="3" id="KW-0645">Protease</keyword>
<evidence type="ECO:0000256" key="16">
    <source>
        <dbReference type="ARBA" id="ARBA00077688"/>
    </source>
</evidence>
<evidence type="ECO:0000256" key="9">
    <source>
        <dbReference type="ARBA" id="ARBA00036421"/>
    </source>
</evidence>
<evidence type="ECO:0000256" key="4">
    <source>
        <dbReference type="ARBA" id="ARBA00022723"/>
    </source>
</evidence>
<evidence type="ECO:0000256" key="6">
    <source>
        <dbReference type="ARBA" id="ARBA00022833"/>
    </source>
</evidence>
<proteinExistence type="inferred from homology"/>
<evidence type="ECO:0000313" key="20">
    <source>
        <dbReference type="Proteomes" id="UP000198619"/>
    </source>
</evidence>
<reference evidence="19 20" key="1">
    <citation type="submission" date="2016-10" db="EMBL/GenBank/DDBJ databases">
        <authorList>
            <person name="de Groot N.N."/>
        </authorList>
    </citation>
    <scope>NUCLEOTIDE SEQUENCE [LARGE SCALE GENOMIC DNA]</scope>
    <source>
        <strain evidence="19 20">DSM 12271</strain>
    </source>
</reference>
<dbReference type="Pfam" id="PF07687">
    <property type="entry name" value="M20_dimer"/>
    <property type="match status" value="1"/>
</dbReference>
<dbReference type="PIRSF" id="PIRSF016599">
    <property type="entry name" value="Xaa-His_dipept"/>
    <property type="match status" value="1"/>
</dbReference>
<comment type="catalytic activity">
    <reaction evidence="9">
        <text>Hydrolysis of dipeptides, preferentially hydrophobic dipeptides including prolyl amino acids.</text>
        <dbReference type="EC" id="3.4.13.18"/>
    </reaction>
</comment>
<name>A0A1I1B1G4_9CLOT</name>
<organism evidence="19 20">
    <name type="scientific">Clostridium frigidicarnis</name>
    <dbReference type="NCBI Taxonomy" id="84698"/>
    <lineage>
        <taxon>Bacteria</taxon>
        <taxon>Bacillati</taxon>
        <taxon>Bacillota</taxon>
        <taxon>Clostridia</taxon>
        <taxon>Eubacteriales</taxon>
        <taxon>Clostridiaceae</taxon>
        <taxon>Clostridium</taxon>
    </lineage>
</organism>
<dbReference type="EMBL" id="FOKI01000057">
    <property type="protein sequence ID" value="SFB44179.1"/>
    <property type="molecule type" value="Genomic_DNA"/>
</dbReference>
<evidence type="ECO:0000256" key="3">
    <source>
        <dbReference type="ARBA" id="ARBA00022670"/>
    </source>
</evidence>
<dbReference type="GO" id="GO:0005829">
    <property type="term" value="C:cytosol"/>
    <property type="evidence" value="ECO:0007669"/>
    <property type="project" value="TreeGrafter"/>
</dbReference>
<dbReference type="GO" id="GO:0070573">
    <property type="term" value="F:metallodipeptidase activity"/>
    <property type="evidence" value="ECO:0007669"/>
    <property type="project" value="TreeGrafter"/>
</dbReference>
<sequence length="481" mass="52942">MSVLKDLQPTNVFKFFEELCQIPHGSKNEKVISDYLVNFAKERNLEVIQDKALNVIIKKAATEGYENAPTVIIQGHMDMVCEKTSDSDHDFEKDPLELRIIDGKVYATNTTLGADNGIAVAYGLALLDSKDMHHPAIEFVATTDEETGMGGAEALDTKDLKGKILLNIDSEEQGIFLVSCAGGITKKVYLPCNWEKNENTTLKLEVTALKGGHSGMEIIKQRGNANKLMGRLLYVISKEVNFNISSLNGGAKHNAIPRHCETIITLNDKDVEKVKALVKEFDATFKNELRVQDKDVSAVATDIAKVEEHLTNDTTCKLISLLNLIPDGIQAMSNDIEGLVETSLNVGVISTSRESVEFVAAIRSAVRSSKYALSDKLDNLAQLVGAKVEIESEYPEWQYNPDSKIRDLCVNVYKEVTGQAAQVSAIHAGLECGLLMEKMQGTDMISFGPDLADVHTPNEHMNIESVATIWNFLKALLENIK</sequence>
<keyword evidence="7" id="KW-0482">Metalloprotease</keyword>
<keyword evidence="5" id="KW-0378">Hydrolase</keyword>
<dbReference type="PANTHER" id="PTHR43501:SF1">
    <property type="entry name" value="CYTOSOL NON-SPECIFIC DIPEPTIDASE"/>
    <property type="match status" value="1"/>
</dbReference>
<evidence type="ECO:0000256" key="1">
    <source>
        <dbReference type="ARBA" id="ARBA00001941"/>
    </source>
</evidence>
<keyword evidence="4" id="KW-0479">Metal-binding</keyword>
<dbReference type="EC" id="3.4.13.18" evidence="10"/>
<dbReference type="SUPFAM" id="SSF53187">
    <property type="entry name" value="Zn-dependent exopeptidases"/>
    <property type="match status" value="1"/>
</dbReference>
<evidence type="ECO:0000256" key="14">
    <source>
        <dbReference type="ARBA" id="ARBA00075285"/>
    </source>
</evidence>
<evidence type="ECO:0000256" key="15">
    <source>
        <dbReference type="ARBA" id="ARBA00076004"/>
    </source>
</evidence>
<keyword evidence="6" id="KW-0862">Zinc</keyword>
<evidence type="ECO:0000256" key="13">
    <source>
        <dbReference type="ARBA" id="ARBA00071271"/>
    </source>
</evidence>
<accession>A0A1I1B1G4</accession>
<dbReference type="RefSeq" id="WP_090043133.1">
    <property type="nucleotide sequence ID" value="NZ_FOKI01000057.1"/>
</dbReference>
<evidence type="ECO:0000256" key="12">
    <source>
        <dbReference type="ARBA" id="ARBA00061423"/>
    </source>
</evidence>
<dbReference type="GO" id="GO:0046872">
    <property type="term" value="F:metal ion binding"/>
    <property type="evidence" value="ECO:0007669"/>
    <property type="project" value="UniProtKB-KW"/>
</dbReference>
<dbReference type="FunFam" id="3.40.630.10:FF:000015">
    <property type="entry name" value="Aminoacyl-histidine dipeptidase PepD"/>
    <property type="match status" value="1"/>
</dbReference>
<dbReference type="PANTHER" id="PTHR43501">
    <property type="entry name" value="CYTOSOL NON-SPECIFIC DIPEPTIDASE"/>
    <property type="match status" value="1"/>
</dbReference>
<dbReference type="Gene3D" id="3.40.630.10">
    <property type="entry name" value="Zn peptidases"/>
    <property type="match status" value="2"/>
</dbReference>
<evidence type="ECO:0000256" key="17">
    <source>
        <dbReference type="ARBA" id="ARBA00078074"/>
    </source>
</evidence>
<evidence type="ECO:0000256" key="2">
    <source>
        <dbReference type="ARBA" id="ARBA00001947"/>
    </source>
</evidence>
<comment type="cofactor">
    <cofactor evidence="2">
        <name>Zn(2+)</name>
        <dbReference type="ChEBI" id="CHEBI:29105"/>
    </cofactor>
</comment>
<dbReference type="NCBIfam" id="TIGR01893">
    <property type="entry name" value="aa-his-dipept"/>
    <property type="match status" value="1"/>
</dbReference>
<dbReference type="Pfam" id="PF01546">
    <property type="entry name" value="Peptidase_M20"/>
    <property type="match status" value="1"/>
</dbReference>
<dbReference type="GO" id="GO:0006508">
    <property type="term" value="P:proteolysis"/>
    <property type="evidence" value="ECO:0007669"/>
    <property type="project" value="UniProtKB-KW"/>
</dbReference>
<feature type="domain" description="Peptidase M20 dimerisation" evidence="18">
    <location>
        <begin position="209"/>
        <end position="290"/>
    </location>
</feature>
<dbReference type="CDD" id="cd03890">
    <property type="entry name" value="M20_pepD"/>
    <property type="match status" value="1"/>
</dbReference>
<dbReference type="InterPro" id="IPR001160">
    <property type="entry name" value="Peptidase_M20C"/>
</dbReference>
<evidence type="ECO:0000256" key="8">
    <source>
        <dbReference type="ARBA" id="ARBA00023285"/>
    </source>
</evidence>
<evidence type="ECO:0000256" key="5">
    <source>
        <dbReference type="ARBA" id="ARBA00022801"/>
    </source>
</evidence>